<dbReference type="EC" id="2.8.3.8" evidence="3"/>
<dbReference type="RefSeq" id="WP_047787678.1">
    <property type="nucleotide sequence ID" value="NZ_JZWI01000062.1"/>
</dbReference>
<dbReference type="SUPFAM" id="SSF100950">
    <property type="entry name" value="NagB/RpiA/CoA transferase-like"/>
    <property type="match status" value="2"/>
</dbReference>
<sequence length="533" mass="57782">MIDCITPDAAAALLRDGDMVLAGGNGGSGVPEAVFEAIERRFTAGDGPHDLTLFHITGVGALTEKGLCHFAHPGLVRRVIGGNFGMQLPFMKMILAQDVEAYNFPQGVMTHLCRAMAGRQPGVLTHVGLETYMDPRQDGGRMNARTTEALVELVHVADRDWLFYRAPGVPNVALIRGTSADEDGYVSMEHEATAREDLSMAQAVHNAGGIVICQVKRIVKRGTLHPHMVKIPGFLIDHFVVEPEQMQTYTTRYDPARCGETVVPASSIAPDPLDVRRVVARRAAFELRPRDVVNLGVGISAMIPNVASEEGIADLITLTVESGVVGGVPGHAREFGTSVNPRAILDQSYQFDFYDGGGLSCAFLSFAQVDPQGNVNVTRFGKRYDGAGGFINITQNTQRLVFNGSLTGGDFDIGVADGELKIRRDGTFKKFVPAVDQISFSGRLARERGQQVSFVTDRAVFELEADGLVLTEIAPGVRLKEDVLEKIGFEVRISEQLRTMDARIFRNGPMDVHDEFIAKAPRHAGNAAQGEQA</sequence>
<keyword evidence="2 3" id="KW-0808">Transferase</keyword>
<comment type="catalytic activity">
    <reaction evidence="3">
        <text>an acyl-CoA + acetate = a carboxylate + acetyl-CoA</text>
        <dbReference type="Rhea" id="RHEA:13381"/>
        <dbReference type="ChEBI" id="CHEBI:29067"/>
        <dbReference type="ChEBI" id="CHEBI:30089"/>
        <dbReference type="ChEBI" id="CHEBI:57288"/>
        <dbReference type="ChEBI" id="CHEBI:58342"/>
        <dbReference type="EC" id="2.8.3.8"/>
    </reaction>
</comment>
<dbReference type="Proteomes" id="UP000035170">
    <property type="component" value="Unassembled WGS sequence"/>
</dbReference>
<keyword evidence="6" id="KW-1185">Reference proteome</keyword>
<dbReference type="SMART" id="SM00882">
    <property type="entry name" value="CoA_trans"/>
    <property type="match status" value="1"/>
</dbReference>
<evidence type="ECO:0000256" key="4">
    <source>
        <dbReference type="PIRSR" id="PIRSR000858-1"/>
    </source>
</evidence>
<dbReference type="PIRSF" id="PIRSF000858">
    <property type="entry name" value="SCOT-t"/>
    <property type="match status" value="1"/>
</dbReference>
<dbReference type="Gene3D" id="3.40.1080.10">
    <property type="entry name" value="Glutaconate Coenzyme A-transferase"/>
    <property type="match status" value="2"/>
</dbReference>
<evidence type="ECO:0000256" key="1">
    <source>
        <dbReference type="ARBA" id="ARBA00007154"/>
    </source>
</evidence>
<dbReference type="Pfam" id="PF01144">
    <property type="entry name" value="CoA_trans"/>
    <property type="match status" value="1"/>
</dbReference>
<dbReference type="GO" id="GO:0008775">
    <property type="term" value="F:acetate CoA-transferase activity"/>
    <property type="evidence" value="ECO:0007669"/>
    <property type="project" value="UniProtKB-EC"/>
</dbReference>
<dbReference type="EMBL" id="JZWI01000062">
    <property type="protein sequence ID" value="KLN52157.1"/>
    <property type="molecule type" value="Genomic_DNA"/>
</dbReference>
<dbReference type="InterPro" id="IPR014388">
    <property type="entry name" value="3-oxoacid_CoA-transferase"/>
</dbReference>
<dbReference type="GO" id="GO:0046952">
    <property type="term" value="P:ketone body catabolic process"/>
    <property type="evidence" value="ECO:0007669"/>
    <property type="project" value="InterPro"/>
</dbReference>
<protein>
    <recommendedName>
        <fullName evidence="3">Acetate CoA-transferase YdiF</fullName>
        <ecNumber evidence="3">2.8.3.8</ecNumber>
    </recommendedName>
</protein>
<dbReference type="PANTHER" id="PTHR43293">
    <property type="entry name" value="ACETATE COA-TRANSFERASE YDIF"/>
    <property type="match status" value="1"/>
</dbReference>
<dbReference type="PATRIC" id="fig|34073.19.peg.6912"/>
<comment type="caution">
    <text evidence="5">The sequence shown here is derived from an EMBL/GenBank/DDBJ whole genome shotgun (WGS) entry which is preliminary data.</text>
</comment>
<dbReference type="InterPro" id="IPR004165">
    <property type="entry name" value="CoA_trans_fam_I"/>
</dbReference>
<comment type="function">
    <text evidence="3">CoA transferase having broad substrate specificity for short-chain acyl-CoA thioesters with the activity decreasing when the length of the carboxylic acid chain exceeds four carbons.</text>
</comment>
<dbReference type="AlphaFoldDB" id="A0A0H2LUJ3"/>
<evidence type="ECO:0000256" key="2">
    <source>
        <dbReference type="ARBA" id="ARBA00022679"/>
    </source>
</evidence>
<evidence type="ECO:0000313" key="6">
    <source>
        <dbReference type="Proteomes" id="UP000035170"/>
    </source>
</evidence>
<comment type="similarity">
    <text evidence="1 3">Belongs to the 3-oxoacid CoA-transferase family.</text>
</comment>
<evidence type="ECO:0000313" key="5">
    <source>
        <dbReference type="EMBL" id="KLN52157.1"/>
    </source>
</evidence>
<evidence type="ECO:0000256" key="3">
    <source>
        <dbReference type="PIRNR" id="PIRNR000858"/>
    </source>
</evidence>
<name>A0A0H2LUJ3_VARPD</name>
<gene>
    <name evidence="5" type="primary">ydiF</name>
    <name evidence="5" type="ORF">VPARA_67020</name>
</gene>
<accession>A0A0H2LUJ3</accession>
<dbReference type="InterPro" id="IPR037171">
    <property type="entry name" value="NagB/RpiA_transferase-like"/>
</dbReference>
<proteinExistence type="inferred from homology"/>
<organism evidence="5 6">
    <name type="scientific">Variovorax paradoxus</name>
    <dbReference type="NCBI Taxonomy" id="34073"/>
    <lineage>
        <taxon>Bacteria</taxon>
        <taxon>Pseudomonadati</taxon>
        <taxon>Pseudomonadota</taxon>
        <taxon>Betaproteobacteria</taxon>
        <taxon>Burkholderiales</taxon>
        <taxon>Comamonadaceae</taxon>
        <taxon>Variovorax</taxon>
    </lineage>
</organism>
<dbReference type="PANTHER" id="PTHR43293:SF1">
    <property type="entry name" value="ACETATE COA-TRANSFERASE YDIF"/>
    <property type="match status" value="1"/>
</dbReference>
<feature type="active site" description="5-glutamyl coenzyme A thioester intermediate" evidence="4">
    <location>
        <position position="321"/>
    </location>
</feature>
<reference evidence="5 6" key="1">
    <citation type="submission" date="2015-03" db="EMBL/GenBank/DDBJ databases">
        <title>Genome sequence of Variovorax paradoxus TBEA6.</title>
        <authorList>
            <person name="Poehlein A."/>
            <person name="Schuldes J."/>
            <person name="Wuebbeler J.H."/>
            <person name="Hiessl S."/>
            <person name="Steinbuechel A."/>
            <person name="Daniel R."/>
        </authorList>
    </citation>
    <scope>NUCLEOTIDE SEQUENCE [LARGE SCALE GENOMIC DNA]</scope>
    <source>
        <strain evidence="5 6">TBEA6</strain>
    </source>
</reference>